<accession>A0A3G2HZ21</accession>
<dbReference type="EMBL" id="CP032153">
    <property type="protein sequence ID" value="AYN22406.1"/>
    <property type="molecule type" value="Genomic_DNA"/>
</dbReference>
<dbReference type="Pfam" id="PF01663">
    <property type="entry name" value="Phosphodiest"/>
    <property type="match status" value="1"/>
</dbReference>
<dbReference type="EC" id="3.11.1.2" evidence="1"/>
<dbReference type="InterPro" id="IPR002591">
    <property type="entry name" value="Phosphodiest/P_Trfase"/>
</dbReference>
<dbReference type="CDD" id="cd16018">
    <property type="entry name" value="Enpp"/>
    <property type="match status" value="1"/>
</dbReference>
<keyword evidence="1" id="KW-0378">Hydrolase</keyword>
<dbReference type="OrthoDB" id="9771966at2"/>
<dbReference type="InterPro" id="IPR012710">
    <property type="entry name" value="Phosphonoacetate_hydro"/>
</dbReference>
<dbReference type="AlphaFoldDB" id="A0A3G2HZ21"/>
<evidence type="ECO:0000313" key="2">
    <source>
        <dbReference type="Proteomes" id="UP000268070"/>
    </source>
</evidence>
<dbReference type="Proteomes" id="UP000268070">
    <property type="component" value="Chromosome"/>
</dbReference>
<dbReference type="InterPro" id="IPR023116">
    <property type="entry name" value="Phosphonoacetate_hydro_insert"/>
</dbReference>
<proteinExistence type="predicted"/>
<dbReference type="InterPro" id="IPR017850">
    <property type="entry name" value="Alkaline_phosphatase_core_sf"/>
</dbReference>
<gene>
    <name evidence="1" type="primary">phnA</name>
    <name evidence="1" type="ORF">D3M96_18740</name>
</gene>
<dbReference type="SUPFAM" id="SSF53649">
    <property type="entry name" value="Alkaline phosphatase-like"/>
    <property type="match status" value="1"/>
</dbReference>
<sequence>MPPVELHGRHYPLPDRPVVLICIDGCDPEYIHNAVSRGICPNITAMVETGFSSIADCVMPSFTNPNNASIVTGVPPNVHGIAGNYYLDRETGEEIMVNDARMLQGETLLALLSKAGIPTAMVTAKDKLTKLIGHGLEGPCFSSEKAAQTSLEQYGFPTVEEMVGRAQPDMYSPDLSLYVLDAGIQLLKQKKSQVLYLSLSDYVQHKYAPGHPESDAFLQAIDQRIGEFLGLGAVVACVADHGMSYKTDFTGQAQLLFVQDVIEQQFGTGSARVICPITDPFVRHHGALGSFVRVYLKDPENIEAAAQFLRNQVGVLEVLTQVEAAHRLDLPVDREADLVVISAQDWALGSKCSEHELSAVQDQPLRTHGGYSEQRVPFLISAPLSEAGLEWAKTSRLHNYDMFFVLLNYAL</sequence>
<dbReference type="Gene3D" id="3.30.1360.110">
    <property type="entry name" value="Domain 2, Phosphonoacetate Hydrolase"/>
    <property type="match status" value="1"/>
</dbReference>
<dbReference type="PANTHER" id="PTHR10151:SF120">
    <property type="entry name" value="BIS(5'-ADENOSYL)-TRIPHOSPHATASE"/>
    <property type="match status" value="1"/>
</dbReference>
<protein>
    <submittedName>
        <fullName evidence="1">Phosphonoacetate hydrolase</fullName>
        <ecNumber evidence="1">3.11.1.2</ecNumber>
    </submittedName>
</protein>
<dbReference type="RefSeq" id="WP_121739881.1">
    <property type="nucleotide sequence ID" value="NZ_CP032153.1"/>
</dbReference>
<dbReference type="KEGG" id="aaqu:D3M96_18740"/>
<evidence type="ECO:0000313" key="1">
    <source>
        <dbReference type="EMBL" id="AYN22406.1"/>
    </source>
</evidence>
<dbReference type="NCBIfam" id="TIGR02335">
    <property type="entry name" value="hydr_PhnA"/>
    <property type="match status" value="1"/>
</dbReference>
<dbReference type="PANTHER" id="PTHR10151">
    <property type="entry name" value="ECTONUCLEOTIDE PYROPHOSPHATASE/PHOSPHODIESTERASE"/>
    <property type="match status" value="1"/>
</dbReference>
<name>A0A3G2HZ21_9BURK</name>
<reference evidence="1 2" key="1">
    <citation type="submission" date="2018-09" db="EMBL/GenBank/DDBJ databases">
        <title>Complete genome sequence of the hydrocarbonoclastic bacterium Alcaligenes aquatilis QD168, isolated from a crude-oil polluted marine sediment of Central Chile.</title>
        <authorList>
            <person name="Duran R.E."/>
            <person name="Barra B."/>
            <person name="Salva-Serra F."/>
            <person name="Mendez V."/>
            <person name="Moore E.R.B."/>
            <person name="Seeger M."/>
        </authorList>
    </citation>
    <scope>NUCLEOTIDE SEQUENCE [LARGE SCALE GENOMIC DNA]</scope>
    <source>
        <strain evidence="1 2">QD168</strain>
    </source>
</reference>
<organism evidence="1 2">
    <name type="scientific">Alcaligenes aquatilis</name>
    <dbReference type="NCBI Taxonomy" id="323284"/>
    <lineage>
        <taxon>Bacteria</taxon>
        <taxon>Pseudomonadati</taxon>
        <taxon>Pseudomonadota</taxon>
        <taxon>Betaproteobacteria</taxon>
        <taxon>Burkholderiales</taxon>
        <taxon>Alcaligenaceae</taxon>
        <taxon>Alcaligenes</taxon>
    </lineage>
</organism>
<dbReference type="GO" id="GO:0047400">
    <property type="term" value="F:phosphonoacetate hydrolase activity"/>
    <property type="evidence" value="ECO:0007669"/>
    <property type="project" value="UniProtKB-EC"/>
</dbReference>
<dbReference type="Gene3D" id="3.40.720.10">
    <property type="entry name" value="Alkaline Phosphatase, subunit A"/>
    <property type="match status" value="1"/>
</dbReference>